<reference evidence="4 5" key="1">
    <citation type="submission" date="2023-10" db="EMBL/GenBank/DDBJ databases">
        <title>Rubellicoccus peritrichatus gen. nov., sp. nov., isolated from an algae of coral reef tank.</title>
        <authorList>
            <person name="Luo J."/>
        </authorList>
    </citation>
    <scope>NUCLEOTIDE SEQUENCE [LARGE SCALE GENOMIC DNA]</scope>
    <source>
        <strain evidence="4 5">CR14</strain>
    </source>
</reference>
<sequence length="458" mass="51593">MKKTKLLPVAVLASLLSAFIPVSQAQMDPTQTRSFWDDPDFKNRFMGTYGQLSDVEPKVSREEGAFLQSVVPVIRDNPRQAITELQNANSDGATAVYDFAIGNIYFQEGDLNNARTNYLAAVKKHPDFRRVHKNLGLLEVREGNLDAAIKHLSKSAELGDMDSRTFGLLGYAYLQQGKFVPSESAYRQAVLQDPDKLDWKLGIAQTLITQERYDEAIALFSQLIEANPDRSDFWLLQTNAYLGSNQPLKAAENLELVRRLGSLDSASFVLLGDIYLNQQMPDLALNAYQEVISREDKPDIKAPLRSASILAQINAFDESQKLIDTIQTNYTSELTKPDRLKLLNLEAKIAKQQNKVDRSAEILEEIIEEDPLNGEALIQLAEYHVDKDEVEKAQFIFERAQNIEGFEAQALLSHAQLMVKNSDYVEAVNLLNRSLAIKPSKAVEDYRDRVERAARSLR</sequence>
<gene>
    <name evidence="4" type="ORF">RZN69_06525</name>
</gene>
<name>A0AAQ3LBD7_9BACT</name>
<dbReference type="RefSeq" id="WP_317835267.1">
    <property type="nucleotide sequence ID" value="NZ_CP136920.1"/>
</dbReference>
<evidence type="ECO:0000256" key="1">
    <source>
        <dbReference type="PROSITE-ProRule" id="PRU00339"/>
    </source>
</evidence>
<dbReference type="Pfam" id="PF13181">
    <property type="entry name" value="TPR_8"/>
    <property type="match status" value="1"/>
</dbReference>
<dbReference type="Proteomes" id="UP001304300">
    <property type="component" value="Chromosome"/>
</dbReference>
<feature type="chain" id="PRO_5042953156" evidence="3">
    <location>
        <begin position="26"/>
        <end position="458"/>
    </location>
</feature>
<dbReference type="SMART" id="SM00028">
    <property type="entry name" value="TPR"/>
    <property type="match status" value="8"/>
</dbReference>
<dbReference type="Gene3D" id="1.25.40.10">
    <property type="entry name" value="Tetratricopeptide repeat domain"/>
    <property type="match status" value="2"/>
</dbReference>
<dbReference type="PROSITE" id="PS50005">
    <property type="entry name" value="TPR"/>
    <property type="match status" value="4"/>
</dbReference>
<keyword evidence="1" id="KW-0802">TPR repeat</keyword>
<feature type="repeat" description="TPR" evidence="1">
    <location>
        <begin position="163"/>
        <end position="196"/>
    </location>
</feature>
<dbReference type="AlphaFoldDB" id="A0AAQ3LBD7"/>
<dbReference type="PANTHER" id="PTHR12558:SF13">
    <property type="entry name" value="CELL DIVISION CYCLE PROTEIN 27 HOMOLOG"/>
    <property type="match status" value="1"/>
</dbReference>
<proteinExistence type="predicted"/>
<dbReference type="Pfam" id="PF13432">
    <property type="entry name" value="TPR_16"/>
    <property type="match status" value="1"/>
</dbReference>
<evidence type="ECO:0000313" key="4">
    <source>
        <dbReference type="EMBL" id="WOO42740.1"/>
    </source>
</evidence>
<dbReference type="EMBL" id="CP136920">
    <property type="protein sequence ID" value="WOO42740.1"/>
    <property type="molecule type" value="Genomic_DNA"/>
</dbReference>
<dbReference type="PANTHER" id="PTHR12558">
    <property type="entry name" value="CELL DIVISION CYCLE 16,23,27"/>
    <property type="match status" value="1"/>
</dbReference>
<dbReference type="InterPro" id="IPR011990">
    <property type="entry name" value="TPR-like_helical_dom_sf"/>
</dbReference>
<organism evidence="4 5">
    <name type="scientific">Rubellicoccus peritrichatus</name>
    <dbReference type="NCBI Taxonomy" id="3080537"/>
    <lineage>
        <taxon>Bacteria</taxon>
        <taxon>Pseudomonadati</taxon>
        <taxon>Verrucomicrobiota</taxon>
        <taxon>Opitutia</taxon>
        <taxon>Puniceicoccales</taxon>
        <taxon>Cerasicoccaceae</taxon>
        <taxon>Rubellicoccus</taxon>
    </lineage>
</organism>
<evidence type="ECO:0000256" key="2">
    <source>
        <dbReference type="SAM" id="Coils"/>
    </source>
</evidence>
<keyword evidence="5" id="KW-1185">Reference proteome</keyword>
<feature type="repeat" description="TPR" evidence="1">
    <location>
        <begin position="197"/>
        <end position="230"/>
    </location>
</feature>
<feature type="repeat" description="TPR" evidence="1">
    <location>
        <begin position="95"/>
        <end position="128"/>
    </location>
</feature>
<accession>A0AAQ3LBD7</accession>
<keyword evidence="3" id="KW-0732">Signal</keyword>
<dbReference type="KEGG" id="puo:RZN69_06525"/>
<evidence type="ECO:0000313" key="5">
    <source>
        <dbReference type="Proteomes" id="UP001304300"/>
    </source>
</evidence>
<dbReference type="Pfam" id="PF14559">
    <property type="entry name" value="TPR_19"/>
    <property type="match status" value="2"/>
</dbReference>
<keyword evidence="2" id="KW-0175">Coiled coil</keyword>
<dbReference type="SUPFAM" id="SSF48452">
    <property type="entry name" value="TPR-like"/>
    <property type="match status" value="3"/>
</dbReference>
<protein>
    <submittedName>
        <fullName evidence="4">Tetratricopeptide repeat protein</fullName>
    </submittedName>
</protein>
<dbReference type="InterPro" id="IPR019734">
    <property type="entry name" value="TPR_rpt"/>
</dbReference>
<feature type="signal peptide" evidence="3">
    <location>
        <begin position="1"/>
        <end position="25"/>
    </location>
</feature>
<feature type="coiled-coil region" evidence="2">
    <location>
        <begin position="342"/>
        <end position="369"/>
    </location>
</feature>
<evidence type="ECO:0000256" key="3">
    <source>
        <dbReference type="SAM" id="SignalP"/>
    </source>
</evidence>
<feature type="repeat" description="TPR" evidence="1">
    <location>
        <begin position="408"/>
        <end position="441"/>
    </location>
</feature>